<organism evidence="2 3">
    <name type="scientific">Synchytrium endobioticum</name>
    <dbReference type="NCBI Taxonomy" id="286115"/>
    <lineage>
        <taxon>Eukaryota</taxon>
        <taxon>Fungi</taxon>
        <taxon>Fungi incertae sedis</taxon>
        <taxon>Chytridiomycota</taxon>
        <taxon>Chytridiomycota incertae sedis</taxon>
        <taxon>Chytridiomycetes</taxon>
        <taxon>Synchytriales</taxon>
        <taxon>Synchytriaceae</taxon>
        <taxon>Synchytrium</taxon>
    </lineage>
</organism>
<evidence type="ECO:0000313" key="3">
    <source>
        <dbReference type="Proteomes" id="UP000320475"/>
    </source>
</evidence>
<dbReference type="Proteomes" id="UP000320475">
    <property type="component" value="Unassembled WGS sequence"/>
</dbReference>
<evidence type="ECO:0000256" key="1">
    <source>
        <dbReference type="SAM" id="MobiDB-lite"/>
    </source>
</evidence>
<protein>
    <submittedName>
        <fullName evidence="2">Uncharacterized protein</fullName>
    </submittedName>
</protein>
<gene>
    <name evidence="2" type="ORF">SeLEV6574_g07858</name>
</gene>
<dbReference type="EMBL" id="QEAM01000634">
    <property type="protein sequence ID" value="TPX37820.1"/>
    <property type="molecule type" value="Genomic_DNA"/>
</dbReference>
<dbReference type="AlphaFoldDB" id="A0A507C8A5"/>
<feature type="region of interest" description="Disordered" evidence="1">
    <location>
        <begin position="285"/>
        <end position="313"/>
    </location>
</feature>
<accession>A0A507C8A5</accession>
<reference evidence="2 3" key="1">
    <citation type="journal article" date="2019" name="Sci. Rep.">
        <title>Comparative genomics of chytrid fungi reveal insights into the obligate biotrophic and pathogenic lifestyle of Synchytrium endobioticum.</title>
        <authorList>
            <person name="van de Vossenberg B.T.L.H."/>
            <person name="Warris S."/>
            <person name="Nguyen H.D.T."/>
            <person name="van Gent-Pelzer M.P.E."/>
            <person name="Joly D.L."/>
            <person name="van de Geest H.C."/>
            <person name="Bonants P.J.M."/>
            <person name="Smith D.S."/>
            <person name="Levesque C.A."/>
            <person name="van der Lee T.A.J."/>
        </authorList>
    </citation>
    <scope>NUCLEOTIDE SEQUENCE [LARGE SCALE GENOMIC DNA]</scope>
    <source>
        <strain evidence="2 3">LEV6574</strain>
    </source>
</reference>
<proteinExistence type="predicted"/>
<evidence type="ECO:0000313" key="2">
    <source>
        <dbReference type="EMBL" id="TPX37820.1"/>
    </source>
</evidence>
<name>A0A507C8A5_9FUNG</name>
<feature type="region of interest" description="Disordered" evidence="1">
    <location>
        <begin position="1"/>
        <end position="30"/>
    </location>
</feature>
<feature type="compositionally biased region" description="Polar residues" evidence="1">
    <location>
        <begin position="1"/>
        <end position="12"/>
    </location>
</feature>
<sequence length="313" mass="33387">MANYTHAVNGQRSYERYAHNSRPPLKSLHDDRVSESLSAILGKLNNTNYSSRHIMNPYNGPGEAEVDDEKEEVVIASQAEELTKALCALPCSPSPAVWLPPSHIGTDQVDRPLITASSPSVWTTAPDVIKTAVLPQNTSVRHIGSSTNVSIFSPAANMNSTVFPIPSPSRLSPGSRTQIASSYIAQEDDSNLESPTESAYFAGLSIKSRAPPPSPQAPVISPLPPVFAPAAEPLLLDKSLDSLPIHMNAMILKRAWSNGSDEEQPKKKHVLNLSSDKDGHMIRHKIGGAGGKRPATVAAGGLSGEGAPCMKPR</sequence>
<comment type="caution">
    <text evidence="2">The sequence shown here is derived from an EMBL/GenBank/DDBJ whole genome shotgun (WGS) entry which is preliminary data.</text>
</comment>